<proteinExistence type="predicted"/>
<accession>A0ACC0U6G9</accession>
<protein>
    <submittedName>
        <fullName evidence="1">Uncharacterized protein</fullName>
    </submittedName>
</protein>
<name>A0ACC0U6G9_9AGAM</name>
<dbReference type="EMBL" id="JAGFNK010000157">
    <property type="protein sequence ID" value="KAI9463513.1"/>
    <property type="molecule type" value="Genomic_DNA"/>
</dbReference>
<keyword evidence="2" id="KW-1185">Reference proteome</keyword>
<reference evidence="1" key="1">
    <citation type="submission" date="2021-03" db="EMBL/GenBank/DDBJ databases">
        <title>Evolutionary priming and transition to the ectomycorrhizal habit in an iconic lineage of mushroom-forming fungi: is preadaptation a requirement?</title>
        <authorList>
            <consortium name="DOE Joint Genome Institute"/>
            <person name="Looney B.P."/>
            <person name="Miyauchi S."/>
            <person name="Morin E."/>
            <person name="Drula E."/>
            <person name="Courty P.E."/>
            <person name="Chicoki N."/>
            <person name="Fauchery L."/>
            <person name="Kohler A."/>
            <person name="Kuo A."/>
            <person name="LaButti K."/>
            <person name="Pangilinan J."/>
            <person name="Lipzen A."/>
            <person name="Riley R."/>
            <person name="Andreopoulos W."/>
            <person name="He G."/>
            <person name="Johnson J."/>
            <person name="Barry K.W."/>
            <person name="Grigoriev I.V."/>
            <person name="Nagy L."/>
            <person name="Hibbett D."/>
            <person name="Henrissat B."/>
            <person name="Matheny P.B."/>
            <person name="Labbe J."/>
            <person name="Martin A.F."/>
        </authorList>
    </citation>
    <scope>NUCLEOTIDE SEQUENCE</scope>
    <source>
        <strain evidence="1">BPL698</strain>
    </source>
</reference>
<sequence length="635" mass="71007">MGVLTGIHSQLKGGSISCTIIDVNVIINELDFYTTVGEPRNSLGRFCQRGRMVKQQLANHVESSLLLAWSPLPEVPLVVRPSITDAMSHTSDTTSCLHYQSILDHALVAYKKKTGKDLHSHPLLSKLATCDSPDTVLNTLREQIPAFAQTGSSRELQRSFHKMARSDGERALCVLRHLWGLRRIFFQTYPPAGVIFSAIGVLFSTVKAVDADKSILVNLFERIESFFRRLEAYIAIPSIAGMKNTMVRIMAEVLSILALATKEMTQTRATTFLKKLTGRSEIEDSLQRLDKLTQEESWMAAAQGLRATHCVEVQITEGVERIKQEITDGFGGLNWDRLRQDIRTWLSPPDPSMNFNTASDARHEGTATWFTQSNTFSHWNEASSLLWIHGKPGSGKSVLASAIIHHIRATSNVALAHISYFFFDFKDTGKQDARALLSSILVQLSNQSDSFCDILLALYSAHHQGSQQPSDSELILCLEAMLGVPGQIPIYIIIDALDECPMTTGMSSPRRKVLALIEILVDSNSPNLRLCITSRPEIDIRNCLEPLKPTRVSLHDENGQKQDIFDFVRKEVYSDINMRKWRDDDKILVIEMLSERADGFVGLPVNWKICGTVFLPACGAFSPSYQKLWTKRMSG</sequence>
<dbReference type="Proteomes" id="UP001207468">
    <property type="component" value="Unassembled WGS sequence"/>
</dbReference>
<gene>
    <name evidence="1" type="ORF">F5148DRAFT_195910</name>
</gene>
<comment type="caution">
    <text evidence="1">The sequence shown here is derived from an EMBL/GenBank/DDBJ whole genome shotgun (WGS) entry which is preliminary data.</text>
</comment>
<organism evidence="1 2">
    <name type="scientific">Russula earlei</name>
    <dbReference type="NCBI Taxonomy" id="71964"/>
    <lineage>
        <taxon>Eukaryota</taxon>
        <taxon>Fungi</taxon>
        <taxon>Dikarya</taxon>
        <taxon>Basidiomycota</taxon>
        <taxon>Agaricomycotina</taxon>
        <taxon>Agaricomycetes</taxon>
        <taxon>Russulales</taxon>
        <taxon>Russulaceae</taxon>
        <taxon>Russula</taxon>
    </lineage>
</organism>
<evidence type="ECO:0000313" key="2">
    <source>
        <dbReference type="Proteomes" id="UP001207468"/>
    </source>
</evidence>
<evidence type="ECO:0000313" key="1">
    <source>
        <dbReference type="EMBL" id="KAI9463513.1"/>
    </source>
</evidence>